<keyword evidence="11" id="KW-1133">Transmembrane helix</keyword>
<dbReference type="GO" id="GO:0006654">
    <property type="term" value="P:phosphatidic acid biosynthetic process"/>
    <property type="evidence" value="ECO:0007669"/>
    <property type="project" value="TreeGrafter"/>
</dbReference>
<sequence>MSRWHPAARRFRMARKLFCMFVAAFWTAFLFPFAVLASFIRGGDSWVTRHLWSPVLVWAGGGQMVVHGLENVDPKRPTIYVSNHQSTLDIPVLFMAVPVNFRYVAKSQLAWVPFIGWYLWLAGHIFVNRSNRSDAIESLRAAARKIRGGTNIFLYPEGTRSPDGRILPFKKGPFALALEARVPICPVTVEGTARIMPKNSWNITPGPVHVKIGKPIDTTGFADNDRAGLARAVRDVIIAQSLELGGLGGDPDNAIAASGHEGLSNPPPSAA</sequence>
<dbReference type="EMBL" id="AAMD01000069">
    <property type="protein sequence ID" value="EAU65896.1"/>
    <property type="molecule type" value="Genomic_DNA"/>
</dbReference>
<dbReference type="EC" id="2.3.1.51" evidence="5 9"/>
<dbReference type="Pfam" id="PF01553">
    <property type="entry name" value="Acyltransferase"/>
    <property type="match status" value="1"/>
</dbReference>
<evidence type="ECO:0000256" key="8">
    <source>
        <dbReference type="ARBA" id="ARBA00023315"/>
    </source>
</evidence>
<keyword evidence="11" id="KW-0472">Membrane</keyword>
<dbReference type="GO" id="GO:0016024">
    <property type="term" value="P:CDP-diacylglycerol biosynthetic process"/>
    <property type="evidence" value="ECO:0007669"/>
    <property type="project" value="UniProtKB-UniPathway"/>
</dbReference>
<evidence type="ECO:0000256" key="4">
    <source>
        <dbReference type="ARBA" id="ARBA00008655"/>
    </source>
</evidence>
<comment type="pathway">
    <text evidence="2">Phospholipid metabolism; CDP-diacylglycerol biosynthesis; CDP-diacylglycerol from sn-glycerol 3-phosphate: step 2/3.</text>
</comment>
<evidence type="ECO:0000256" key="7">
    <source>
        <dbReference type="ARBA" id="ARBA00022679"/>
    </source>
</evidence>
<evidence type="ECO:0000256" key="11">
    <source>
        <dbReference type="SAM" id="Phobius"/>
    </source>
</evidence>
<dbReference type="AlphaFoldDB" id="Q08ZG5"/>
<evidence type="ECO:0000256" key="9">
    <source>
        <dbReference type="RuleBase" id="RU361267"/>
    </source>
</evidence>
<keyword evidence="7 9" id="KW-0808">Transferase</keyword>
<evidence type="ECO:0000313" key="13">
    <source>
        <dbReference type="EMBL" id="EAU65896.1"/>
    </source>
</evidence>
<feature type="region of interest" description="Disordered" evidence="10">
    <location>
        <begin position="249"/>
        <end position="271"/>
    </location>
</feature>
<dbReference type="PANTHER" id="PTHR10434">
    <property type="entry name" value="1-ACYL-SN-GLYCEROL-3-PHOSPHATE ACYLTRANSFERASE"/>
    <property type="match status" value="1"/>
</dbReference>
<keyword evidence="9" id="KW-0594">Phospholipid biosynthesis</keyword>
<dbReference type="PATRIC" id="fig|378806.16.peg.5002"/>
<comment type="caution">
    <text evidence="13">The sequence shown here is derived from an EMBL/GenBank/DDBJ whole genome shotgun (WGS) entry which is preliminary data.</text>
</comment>
<dbReference type="NCBIfam" id="TIGR00530">
    <property type="entry name" value="AGP_acyltrn"/>
    <property type="match status" value="1"/>
</dbReference>
<dbReference type="SMART" id="SM00563">
    <property type="entry name" value="PlsC"/>
    <property type="match status" value="1"/>
</dbReference>
<keyword evidence="9" id="KW-0443">Lipid metabolism</keyword>
<reference evidence="13 14" key="1">
    <citation type="submission" date="2006-04" db="EMBL/GenBank/DDBJ databases">
        <authorList>
            <person name="Nierman W.C."/>
        </authorList>
    </citation>
    <scope>NUCLEOTIDE SEQUENCE [LARGE SCALE GENOMIC DNA]</scope>
    <source>
        <strain evidence="13 14">DW4/3-1</strain>
    </source>
</reference>
<name>Q08ZG5_STIAD</name>
<dbReference type="InterPro" id="IPR004552">
    <property type="entry name" value="AGP_acyltrans"/>
</dbReference>
<keyword evidence="11" id="KW-0812">Transmembrane</keyword>
<dbReference type="Proteomes" id="UP000032702">
    <property type="component" value="Unassembled WGS sequence"/>
</dbReference>
<protein>
    <recommendedName>
        <fullName evidence="6 9">1-acyl-sn-glycerol-3-phosphate acyltransferase</fullName>
        <ecNumber evidence="5 9">2.3.1.51</ecNumber>
    </recommendedName>
</protein>
<comment type="domain">
    <text evidence="9">The HXXXXD motif is essential for acyltransferase activity and may constitute the binding site for the phosphate moiety of the glycerol-3-phosphate.</text>
</comment>
<keyword evidence="9" id="KW-0444">Lipid biosynthesis</keyword>
<comment type="catalytic activity">
    <reaction evidence="1 9">
        <text>a 1-acyl-sn-glycero-3-phosphate + an acyl-CoA = a 1,2-diacyl-sn-glycero-3-phosphate + CoA</text>
        <dbReference type="Rhea" id="RHEA:19709"/>
        <dbReference type="ChEBI" id="CHEBI:57287"/>
        <dbReference type="ChEBI" id="CHEBI:57970"/>
        <dbReference type="ChEBI" id="CHEBI:58342"/>
        <dbReference type="ChEBI" id="CHEBI:58608"/>
        <dbReference type="EC" id="2.3.1.51"/>
    </reaction>
</comment>
<evidence type="ECO:0000313" key="14">
    <source>
        <dbReference type="Proteomes" id="UP000032702"/>
    </source>
</evidence>
<evidence type="ECO:0000256" key="3">
    <source>
        <dbReference type="ARBA" id="ARBA00005189"/>
    </source>
</evidence>
<evidence type="ECO:0000259" key="12">
    <source>
        <dbReference type="SMART" id="SM00563"/>
    </source>
</evidence>
<evidence type="ECO:0000256" key="6">
    <source>
        <dbReference type="ARBA" id="ARBA00016139"/>
    </source>
</evidence>
<evidence type="ECO:0000256" key="1">
    <source>
        <dbReference type="ARBA" id="ARBA00001141"/>
    </source>
</evidence>
<dbReference type="InterPro" id="IPR002123">
    <property type="entry name" value="Plipid/glycerol_acylTrfase"/>
</dbReference>
<dbReference type="SUPFAM" id="SSF69593">
    <property type="entry name" value="Glycerol-3-phosphate (1)-acyltransferase"/>
    <property type="match status" value="1"/>
</dbReference>
<dbReference type="UniPathway" id="UPA00557">
    <property type="reaction ID" value="UER00613"/>
</dbReference>
<dbReference type="CDD" id="cd07989">
    <property type="entry name" value="LPLAT_AGPAT-like"/>
    <property type="match status" value="1"/>
</dbReference>
<comment type="pathway">
    <text evidence="3">Lipid metabolism.</text>
</comment>
<evidence type="ECO:0000256" key="5">
    <source>
        <dbReference type="ARBA" id="ARBA00013211"/>
    </source>
</evidence>
<feature type="domain" description="Phospholipid/glycerol acyltransferase" evidence="12">
    <location>
        <begin position="78"/>
        <end position="192"/>
    </location>
</feature>
<gene>
    <name evidence="13" type="ORF">STIAU_5175</name>
</gene>
<dbReference type="GO" id="GO:0003841">
    <property type="term" value="F:1-acylglycerol-3-phosphate O-acyltransferase activity"/>
    <property type="evidence" value="ECO:0007669"/>
    <property type="project" value="UniProtKB-UniRule"/>
</dbReference>
<feature type="transmembrane region" description="Helical" evidence="11">
    <location>
        <begin position="109"/>
        <end position="127"/>
    </location>
</feature>
<proteinExistence type="inferred from homology"/>
<dbReference type="GO" id="GO:0016020">
    <property type="term" value="C:membrane"/>
    <property type="evidence" value="ECO:0007669"/>
    <property type="project" value="InterPro"/>
</dbReference>
<evidence type="ECO:0000256" key="10">
    <source>
        <dbReference type="SAM" id="MobiDB-lite"/>
    </source>
</evidence>
<accession>Q08ZG5</accession>
<evidence type="ECO:0000256" key="2">
    <source>
        <dbReference type="ARBA" id="ARBA00004728"/>
    </source>
</evidence>
<organism evidence="13 14">
    <name type="scientific">Stigmatella aurantiaca (strain DW4/3-1)</name>
    <dbReference type="NCBI Taxonomy" id="378806"/>
    <lineage>
        <taxon>Bacteria</taxon>
        <taxon>Pseudomonadati</taxon>
        <taxon>Myxococcota</taxon>
        <taxon>Myxococcia</taxon>
        <taxon>Myxococcales</taxon>
        <taxon>Cystobacterineae</taxon>
        <taxon>Archangiaceae</taxon>
        <taxon>Stigmatella</taxon>
    </lineage>
</organism>
<comment type="similarity">
    <text evidence="4 9">Belongs to the 1-acyl-sn-glycerol-3-phosphate acyltransferase family.</text>
</comment>
<keyword evidence="8 9" id="KW-0012">Acyltransferase</keyword>
<dbReference type="PANTHER" id="PTHR10434:SF11">
    <property type="entry name" value="1-ACYL-SN-GLYCEROL-3-PHOSPHATE ACYLTRANSFERASE"/>
    <property type="match status" value="1"/>
</dbReference>
<keyword evidence="9" id="KW-1208">Phospholipid metabolism</keyword>